<keyword evidence="3 4" id="KW-0326">Glycosidase</keyword>
<reference evidence="7" key="1">
    <citation type="journal article" date="2019" name="Int. J. Syst. Evol. Microbiol.">
        <title>The Global Catalogue of Microorganisms (GCM) 10K type strain sequencing project: providing services to taxonomists for standard genome sequencing and annotation.</title>
        <authorList>
            <consortium name="The Broad Institute Genomics Platform"/>
            <consortium name="The Broad Institute Genome Sequencing Center for Infectious Disease"/>
            <person name="Wu L."/>
            <person name="Ma J."/>
        </authorList>
    </citation>
    <scope>NUCLEOTIDE SEQUENCE [LARGE SCALE GENOMIC DNA]</scope>
    <source>
        <strain evidence="7">TBRC 1276</strain>
    </source>
</reference>
<dbReference type="PANTHER" id="PTHR31297:SF17">
    <property type="entry name" value="ENDOGLUCANASE"/>
    <property type="match status" value="1"/>
</dbReference>
<proteinExistence type="inferred from homology"/>
<name>A0ABV8G1A8_9ACTN</name>
<comment type="similarity">
    <text evidence="4">Belongs to the glycosyl hydrolase 5 (cellulase A) family.</text>
</comment>
<dbReference type="InterPro" id="IPR050386">
    <property type="entry name" value="Glycosyl_hydrolase_5"/>
</dbReference>
<protein>
    <submittedName>
        <fullName evidence="6">Glycoside hydrolase family 5 protein</fullName>
        <ecNumber evidence="6">3.2.1.-</ecNumber>
    </submittedName>
</protein>
<dbReference type="SUPFAM" id="SSF51445">
    <property type="entry name" value="(Trans)glycosidases"/>
    <property type="match status" value="1"/>
</dbReference>
<dbReference type="InterPro" id="IPR017853">
    <property type="entry name" value="GH"/>
</dbReference>
<gene>
    <name evidence="6" type="ORF">ACFOY2_06155</name>
</gene>
<keyword evidence="1" id="KW-0732">Signal</keyword>
<evidence type="ECO:0000256" key="2">
    <source>
        <dbReference type="ARBA" id="ARBA00022801"/>
    </source>
</evidence>
<evidence type="ECO:0000313" key="6">
    <source>
        <dbReference type="EMBL" id="MFC4006795.1"/>
    </source>
</evidence>
<keyword evidence="7" id="KW-1185">Reference proteome</keyword>
<dbReference type="Pfam" id="PF00150">
    <property type="entry name" value="Cellulase"/>
    <property type="match status" value="1"/>
</dbReference>
<accession>A0ABV8G1A8</accession>
<dbReference type="GO" id="GO:0016798">
    <property type="term" value="F:hydrolase activity, acting on glycosyl bonds"/>
    <property type="evidence" value="ECO:0007669"/>
    <property type="project" value="UniProtKB-KW"/>
</dbReference>
<evidence type="ECO:0000313" key="7">
    <source>
        <dbReference type="Proteomes" id="UP001595851"/>
    </source>
</evidence>
<evidence type="ECO:0000256" key="1">
    <source>
        <dbReference type="ARBA" id="ARBA00022729"/>
    </source>
</evidence>
<dbReference type="Proteomes" id="UP001595851">
    <property type="component" value="Unassembled WGS sequence"/>
</dbReference>
<evidence type="ECO:0000259" key="5">
    <source>
        <dbReference type="Pfam" id="PF00150"/>
    </source>
</evidence>
<dbReference type="RefSeq" id="WP_379526931.1">
    <property type="nucleotide sequence ID" value="NZ_JBHSBI010000002.1"/>
</dbReference>
<feature type="domain" description="Glycoside hydrolase family 5" evidence="5">
    <location>
        <begin position="26"/>
        <end position="279"/>
    </location>
</feature>
<dbReference type="EC" id="3.2.1.-" evidence="6"/>
<dbReference type="EMBL" id="JBHSBI010000002">
    <property type="protein sequence ID" value="MFC4006795.1"/>
    <property type="molecule type" value="Genomic_DNA"/>
</dbReference>
<comment type="caution">
    <text evidence="6">The sequence shown here is derived from an EMBL/GenBank/DDBJ whole genome shotgun (WGS) entry which is preliminary data.</text>
</comment>
<keyword evidence="2 4" id="KW-0378">Hydrolase</keyword>
<evidence type="ECO:0000256" key="4">
    <source>
        <dbReference type="RuleBase" id="RU361153"/>
    </source>
</evidence>
<sequence length="312" mass="35143">MRLGRGVNFGNALDARGEGEPGFRLEERYFDEVALAGFDTVRLPVRWSAHAAETPPYRIDPAFFDRVDRAVNGALRRGLNVVINVHHYDEVCAAPDQHEGRFLALWRQIAPRYADHSEPLCFELLNEPRDPMTPERWNGLAAKALAVVRESNPDRTVLIGPARMNDIDALAQLDLPQDDHLMATVHYYAPFAFTHQGAGWVKGADAWLGTRWGDDADRATVRRDLTTAAAWASEHGLPLFLGEFGTFSKAHAASRVEWTAFVRSEAERLGMSWAYWDFGTDFGVFNPDLNSWREPLRQALIPGHLRPLVSER</sequence>
<dbReference type="Gene3D" id="3.20.20.80">
    <property type="entry name" value="Glycosidases"/>
    <property type="match status" value="1"/>
</dbReference>
<evidence type="ECO:0000256" key="3">
    <source>
        <dbReference type="ARBA" id="ARBA00023295"/>
    </source>
</evidence>
<dbReference type="PANTHER" id="PTHR31297">
    <property type="entry name" value="GLUCAN ENDO-1,6-BETA-GLUCOSIDASE B"/>
    <property type="match status" value="1"/>
</dbReference>
<organism evidence="6 7">
    <name type="scientific">Nonomuraea purpurea</name>
    <dbReference type="NCBI Taxonomy" id="1849276"/>
    <lineage>
        <taxon>Bacteria</taxon>
        <taxon>Bacillati</taxon>
        <taxon>Actinomycetota</taxon>
        <taxon>Actinomycetes</taxon>
        <taxon>Streptosporangiales</taxon>
        <taxon>Streptosporangiaceae</taxon>
        <taxon>Nonomuraea</taxon>
    </lineage>
</organism>
<dbReference type="InterPro" id="IPR001547">
    <property type="entry name" value="Glyco_hydro_5"/>
</dbReference>